<comment type="caution">
    <text evidence="3">The sequence shown here is derived from an EMBL/GenBank/DDBJ whole genome shotgun (WGS) entry which is preliminary data.</text>
</comment>
<dbReference type="PANTHER" id="PTHR46763:SF1">
    <property type="entry name" value="DYNEIN REGULATORY COMPLEX PROTEIN 8"/>
    <property type="match status" value="1"/>
</dbReference>
<feature type="compositionally biased region" description="Basic and acidic residues" evidence="1">
    <location>
        <begin position="300"/>
        <end position="309"/>
    </location>
</feature>
<evidence type="ECO:0000256" key="1">
    <source>
        <dbReference type="SAM" id="MobiDB-lite"/>
    </source>
</evidence>
<dbReference type="Proteomes" id="UP001162162">
    <property type="component" value="Unassembled WGS sequence"/>
</dbReference>
<dbReference type="PANTHER" id="PTHR46763">
    <property type="entry name" value="DYNEIN REGULATORY COMPLEX PROTEIN 8"/>
    <property type="match status" value="1"/>
</dbReference>
<accession>A0AAV8YLY9</accession>
<evidence type="ECO:0000313" key="3">
    <source>
        <dbReference type="EMBL" id="KAJ8952197.1"/>
    </source>
</evidence>
<sequence>MSPESDKFMDRPICSGDQVEFKYIGIKPLLPCTQPEEASKRYRPASPEKLLEAFRVLDAEGRGYLTKEQISTFMTQDGEPFTQDELDEMLEIAIDPHTQTVPYEYYINQLMCFYTAAKSNLVCMLYSEFETTCYFKLVKMSYLTESLKIEILMMIGYGDRARTQCEVVRLFRETHPDLPPLNQGTVSKIEAQYREMGHVRKVPSKRQAVVDDDTKLNLLLALEENPITPARQLARDSNLNHKTVLKILKYEKKRPYKMQAVQELLEDDPDRRPTGEENNIYELADRVESEKPPPPPPPKRMSEFLRAMEELAPPT</sequence>
<dbReference type="AlphaFoldDB" id="A0AAV8YLY9"/>
<dbReference type="CDD" id="cd00051">
    <property type="entry name" value="EFh"/>
    <property type="match status" value="1"/>
</dbReference>
<feature type="region of interest" description="Disordered" evidence="1">
    <location>
        <begin position="263"/>
        <end position="315"/>
    </location>
</feature>
<dbReference type="GO" id="GO:0005509">
    <property type="term" value="F:calcium ion binding"/>
    <property type="evidence" value="ECO:0007669"/>
    <property type="project" value="InterPro"/>
</dbReference>
<organism evidence="3 4">
    <name type="scientific">Aromia moschata</name>
    <dbReference type="NCBI Taxonomy" id="1265417"/>
    <lineage>
        <taxon>Eukaryota</taxon>
        <taxon>Metazoa</taxon>
        <taxon>Ecdysozoa</taxon>
        <taxon>Arthropoda</taxon>
        <taxon>Hexapoda</taxon>
        <taxon>Insecta</taxon>
        <taxon>Pterygota</taxon>
        <taxon>Neoptera</taxon>
        <taxon>Endopterygota</taxon>
        <taxon>Coleoptera</taxon>
        <taxon>Polyphaga</taxon>
        <taxon>Cucujiformia</taxon>
        <taxon>Chrysomeloidea</taxon>
        <taxon>Cerambycidae</taxon>
        <taxon>Cerambycinae</taxon>
        <taxon>Callichromatini</taxon>
        <taxon>Aromia</taxon>
    </lineage>
</organism>
<dbReference type="InterPro" id="IPR011992">
    <property type="entry name" value="EF-hand-dom_pair"/>
</dbReference>
<keyword evidence="4" id="KW-1185">Reference proteome</keyword>
<dbReference type="EMBL" id="JAPWTK010000072">
    <property type="protein sequence ID" value="KAJ8952197.1"/>
    <property type="molecule type" value="Genomic_DNA"/>
</dbReference>
<feature type="domain" description="EF-hand" evidence="2">
    <location>
        <begin position="45"/>
        <end position="80"/>
    </location>
</feature>
<protein>
    <recommendedName>
        <fullName evidence="2">EF-hand domain-containing protein</fullName>
    </recommendedName>
</protein>
<gene>
    <name evidence="3" type="ORF">NQ318_022647</name>
</gene>
<dbReference type="SUPFAM" id="SSF47473">
    <property type="entry name" value="EF-hand"/>
    <property type="match status" value="1"/>
</dbReference>
<name>A0AAV8YLY9_9CUCU</name>
<dbReference type="Gene3D" id="1.10.238.10">
    <property type="entry name" value="EF-hand"/>
    <property type="match status" value="1"/>
</dbReference>
<evidence type="ECO:0000313" key="4">
    <source>
        <dbReference type="Proteomes" id="UP001162162"/>
    </source>
</evidence>
<reference evidence="3" key="1">
    <citation type="journal article" date="2023" name="Insect Mol. Biol.">
        <title>Genome sequencing provides insights into the evolution of gene families encoding plant cell wall-degrading enzymes in longhorned beetles.</title>
        <authorList>
            <person name="Shin N.R."/>
            <person name="Okamura Y."/>
            <person name="Kirsch R."/>
            <person name="Pauchet Y."/>
        </authorList>
    </citation>
    <scope>NUCLEOTIDE SEQUENCE</scope>
    <source>
        <strain evidence="3">AMC_N1</strain>
    </source>
</reference>
<dbReference type="InterPro" id="IPR002048">
    <property type="entry name" value="EF_hand_dom"/>
</dbReference>
<evidence type="ECO:0000259" key="2">
    <source>
        <dbReference type="PROSITE" id="PS50222"/>
    </source>
</evidence>
<proteinExistence type="predicted"/>
<dbReference type="PROSITE" id="PS50222">
    <property type="entry name" value="EF_HAND_2"/>
    <property type="match status" value="1"/>
</dbReference>